<proteinExistence type="predicted"/>
<sequence>MELQEMAKTPKFQKRGKKDKELYFTSPLRLMWELGRSEDPLESRISVCNPICSYQSVSSLNFLYLSCQSCNLPCHCPQSSTIWSSQGQLVLKEGRITRIRRASTHAILFANLRELCAPNLKDTMCKT</sequence>
<accession>A0A0A9B9K8</accession>
<name>A0A0A9B9K8_ARUDO</name>
<dbReference type="AlphaFoldDB" id="A0A0A9B9K8"/>
<organism evidence="1">
    <name type="scientific">Arundo donax</name>
    <name type="common">Giant reed</name>
    <name type="synonym">Donax arundinaceus</name>
    <dbReference type="NCBI Taxonomy" id="35708"/>
    <lineage>
        <taxon>Eukaryota</taxon>
        <taxon>Viridiplantae</taxon>
        <taxon>Streptophyta</taxon>
        <taxon>Embryophyta</taxon>
        <taxon>Tracheophyta</taxon>
        <taxon>Spermatophyta</taxon>
        <taxon>Magnoliopsida</taxon>
        <taxon>Liliopsida</taxon>
        <taxon>Poales</taxon>
        <taxon>Poaceae</taxon>
        <taxon>PACMAD clade</taxon>
        <taxon>Arundinoideae</taxon>
        <taxon>Arundineae</taxon>
        <taxon>Arundo</taxon>
    </lineage>
</organism>
<protein>
    <submittedName>
        <fullName evidence="1">Uncharacterized protein</fullName>
    </submittedName>
</protein>
<dbReference type="EMBL" id="GBRH01241908">
    <property type="protein sequence ID" value="JAD55987.1"/>
    <property type="molecule type" value="Transcribed_RNA"/>
</dbReference>
<reference evidence="1" key="2">
    <citation type="journal article" date="2015" name="Data Brief">
        <title>Shoot transcriptome of the giant reed, Arundo donax.</title>
        <authorList>
            <person name="Barrero R.A."/>
            <person name="Guerrero F.D."/>
            <person name="Moolhuijzen P."/>
            <person name="Goolsby J.A."/>
            <person name="Tidwell J."/>
            <person name="Bellgard S.E."/>
            <person name="Bellgard M.I."/>
        </authorList>
    </citation>
    <scope>NUCLEOTIDE SEQUENCE</scope>
    <source>
        <tissue evidence="1">Shoot tissue taken approximately 20 cm above the soil surface</tissue>
    </source>
</reference>
<evidence type="ECO:0000313" key="1">
    <source>
        <dbReference type="EMBL" id="JAD55987.1"/>
    </source>
</evidence>
<reference evidence="1" key="1">
    <citation type="submission" date="2014-09" db="EMBL/GenBank/DDBJ databases">
        <authorList>
            <person name="Magalhaes I.L.F."/>
            <person name="Oliveira U."/>
            <person name="Santos F.R."/>
            <person name="Vidigal T.H.D.A."/>
            <person name="Brescovit A.D."/>
            <person name="Santos A.J."/>
        </authorList>
    </citation>
    <scope>NUCLEOTIDE SEQUENCE</scope>
    <source>
        <tissue evidence="1">Shoot tissue taken approximately 20 cm above the soil surface</tissue>
    </source>
</reference>